<dbReference type="AlphaFoldDB" id="A0A4Y2CPP2"/>
<feature type="region of interest" description="Disordered" evidence="1">
    <location>
        <begin position="25"/>
        <end position="54"/>
    </location>
</feature>
<comment type="caution">
    <text evidence="2">The sequence shown here is derived from an EMBL/GenBank/DDBJ whole genome shotgun (WGS) entry which is preliminary data.</text>
</comment>
<gene>
    <name evidence="2" type="ORF">AVEN_121369_1</name>
</gene>
<protein>
    <submittedName>
        <fullName evidence="2">Uncharacterized protein</fullName>
    </submittedName>
</protein>
<evidence type="ECO:0000256" key="1">
    <source>
        <dbReference type="SAM" id="MobiDB-lite"/>
    </source>
</evidence>
<accession>A0A4Y2CPP2</accession>
<keyword evidence="3" id="KW-1185">Reference proteome</keyword>
<evidence type="ECO:0000313" key="2">
    <source>
        <dbReference type="EMBL" id="GBM06323.1"/>
    </source>
</evidence>
<dbReference type="Proteomes" id="UP000499080">
    <property type="component" value="Unassembled WGS sequence"/>
</dbReference>
<evidence type="ECO:0000313" key="3">
    <source>
        <dbReference type="Proteomes" id="UP000499080"/>
    </source>
</evidence>
<reference evidence="2 3" key="1">
    <citation type="journal article" date="2019" name="Sci. Rep.">
        <title>Orb-weaving spider Araneus ventricosus genome elucidates the spidroin gene catalogue.</title>
        <authorList>
            <person name="Kono N."/>
            <person name="Nakamura H."/>
            <person name="Ohtoshi R."/>
            <person name="Moran D.A.P."/>
            <person name="Shinohara A."/>
            <person name="Yoshida Y."/>
            <person name="Fujiwara M."/>
            <person name="Mori M."/>
            <person name="Tomita M."/>
            <person name="Arakawa K."/>
        </authorList>
    </citation>
    <scope>NUCLEOTIDE SEQUENCE [LARGE SCALE GENOMIC DNA]</scope>
</reference>
<proteinExistence type="predicted"/>
<sequence>MLGKHCSKVRLLPLDAQASRGLFWDGPLNFEPQPDDEDDTWAGSSSPSFHATPAGGRLATTYDLACNRPHTRRIFSAIGFRIWNPPAPKPKHYQ</sequence>
<dbReference type="EMBL" id="BGPR01000227">
    <property type="protein sequence ID" value="GBM06323.1"/>
    <property type="molecule type" value="Genomic_DNA"/>
</dbReference>
<name>A0A4Y2CPP2_ARAVE</name>
<organism evidence="2 3">
    <name type="scientific">Araneus ventricosus</name>
    <name type="common">Orbweaver spider</name>
    <name type="synonym">Epeira ventricosa</name>
    <dbReference type="NCBI Taxonomy" id="182803"/>
    <lineage>
        <taxon>Eukaryota</taxon>
        <taxon>Metazoa</taxon>
        <taxon>Ecdysozoa</taxon>
        <taxon>Arthropoda</taxon>
        <taxon>Chelicerata</taxon>
        <taxon>Arachnida</taxon>
        <taxon>Araneae</taxon>
        <taxon>Araneomorphae</taxon>
        <taxon>Entelegynae</taxon>
        <taxon>Araneoidea</taxon>
        <taxon>Araneidae</taxon>
        <taxon>Araneus</taxon>
    </lineage>
</organism>